<evidence type="ECO:0000313" key="2">
    <source>
        <dbReference type="Proteomes" id="UP000758603"/>
    </source>
</evidence>
<protein>
    <submittedName>
        <fullName evidence="1">Uncharacterized protein</fullName>
    </submittedName>
</protein>
<dbReference type="Proteomes" id="UP000758603">
    <property type="component" value="Unassembled WGS sequence"/>
</dbReference>
<sequence>MTDIRPDGYARLASSMGAYPQLDKLQRFLRLNTLNLLFMQAELKNLLVELNKRFKTSLGYLDWSYQVEEARRYHIHETFSFVTFLYSDNDGGKRKIIRVPPVIPENLVLSLILVHIESDSDRDDDKPHYGDLMRISSSTCRTRNSPIYTHRNQMSGAFMQFMTEN</sequence>
<dbReference type="EMBL" id="JAGPXC010000006">
    <property type="protein sequence ID" value="KAH6651724.1"/>
    <property type="molecule type" value="Genomic_DNA"/>
</dbReference>
<dbReference type="OrthoDB" id="5342093at2759"/>
<proteinExistence type="predicted"/>
<evidence type="ECO:0000313" key="1">
    <source>
        <dbReference type="EMBL" id="KAH6651724.1"/>
    </source>
</evidence>
<gene>
    <name evidence="1" type="ORF">BKA67DRAFT_537583</name>
</gene>
<organism evidence="1 2">
    <name type="scientific">Truncatella angustata</name>
    <dbReference type="NCBI Taxonomy" id="152316"/>
    <lineage>
        <taxon>Eukaryota</taxon>
        <taxon>Fungi</taxon>
        <taxon>Dikarya</taxon>
        <taxon>Ascomycota</taxon>
        <taxon>Pezizomycotina</taxon>
        <taxon>Sordariomycetes</taxon>
        <taxon>Xylariomycetidae</taxon>
        <taxon>Amphisphaeriales</taxon>
        <taxon>Sporocadaceae</taxon>
        <taxon>Truncatella</taxon>
    </lineage>
</organism>
<dbReference type="RefSeq" id="XP_045956002.1">
    <property type="nucleotide sequence ID" value="XM_046100349.1"/>
</dbReference>
<reference evidence="1" key="1">
    <citation type="journal article" date="2021" name="Nat. Commun.">
        <title>Genetic determinants of endophytism in the Arabidopsis root mycobiome.</title>
        <authorList>
            <person name="Mesny F."/>
            <person name="Miyauchi S."/>
            <person name="Thiergart T."/>
            <person name="Pickel B."/>
            <person name="Atanasova L."/>
            <person name="Karlsson M."/>
            <person name="Huettel B."/>
            <person name="Barry K.W."/>
            <person name="Haridas S."/>
            <person name="Chen C."/>
            <person name="Bauer D."/>
            <person name="Andreopoulos W."/>
            <person name="Pangilinan J."/>
            <person name="LaButti K."/>
            <person name="Riley R."/>
            <person name="Lipzen A."/>
            <person name="Clum A."/>
            <person name="Drula E."/>
            <person name="Henrissat B."/>
            <person name="Kohler A."/>
            <person name="Grigoriev I.V."/>
            <person name="Martin F.M."/>
            <person name="Hacquard S."/>
        </authorList>
    </citation>
    <scope>NUCLEOTIDE SEQUENCE</scope>
    <source>
        <strain evidence="1">MPI-SDFR-AT-0073</strain>
    </source>
</reference>
<dbReference type="GeneID" id="70129241"/>
<dbReference type="AlphaFoldDB" id="A0A9P8UGL1"/>
<accession>A0A9P8UGL1</accession>
<name>A0A9P8UGL1_9PEZI</name>
<keyword evidence="2" id="KW-1185">Reference proteome</keyword>
<comment type="caution">
    <text evidence="1">The sequence shown here is derived from an EMBL/GenBank/DDBJ whole genome shotgun (WGS) entry which is preliminary data.</text>
</comment>